<evidence type="ECO:0000256" key="1">
    <source>
        <dbReference type="ARBA" id="ARBA00023015"/>
    </source>
</evidence>
<feature type="domain" description="HTH tetR-type" evidence="5">
    <location>
        <begin position="68"/>
        <end position="128"/>
    </location>
</feature>
<keyword evidence="1" id="KW-0805">Transcription regulation</keyword>
<protein>
    <submittedName>
        <fullName evidence="6">TetR family transcriptional regulator</fullName>
    </submittedName>
</protein>
<keyword evidence="7" id="KW-1185">Reference proteome</keyword>
<evidence type="ECO:0000313" key="7">
    <source>
        <dbReference type="Proteomes" id="UP000443353"/>
    </source>
</evidence>
<evidence type="ECO:0000256" key="3">
    <source>
        <dbReference type="ARBA" id="ARBA00023163"/>
    </source>
</evidence>
<gene>
    <name evidence="6" type="ORF">GPY61_26250</name>
</gene>
<feature type="DNA-binding region" description="H-T-H motif" evidence="4">
    <location>
        <begin position="91"/>
        <end position="110"/>
    </location>
</feature>
<dbReference type="Proteomes" id="UP000443353">
    <property type="component" value="Unassembled WGS sequence"/>
</dbReference>
<dbReference type="PANTHER" id="PTHR30055:SF234">
    <property type="entry name" value="HTH-TYPE TRANSCRIPTIONAL REGULATOR BETI"/>
    <property type="match status" value="1"/>
</dbReference>
<evidence type="ECO:0000259" key="5">
    <source>
        <dbReference type="PROSITE" id="PS50977"/>
    </source>
</evidence>
<reference evidence="6 7" key="1">
    <citation type="submission" date="2019-12" db="EMBL/GenBank/DDBJ databases">
        <authorList>
            <person name="Li C."/>
            <person name="Zhao J."/>
        </authorList>
    </citation>
    <scope>NUCLEOTIDE SEQUENCE [LARGE SCALE GENOMIC DNA]</scope>
    <source>
        <strain evidence="6 7">NEAU-DD11</strain>
    </source>
</reference>
<name>A0A7X3G494_9BURK</name>
<dbReference type="EMBL" id="WSES01000009">
    <property type="protein sequence ID" value="MVW63431.1"/>
    <property type="molecule type" value="Genomic_DNA"/>
</dbReference>
<keyword evidence="3" id="KW-0804">Transcription</keyword>
<dbReference type="PANTHER" id="PTHR30055">
    <property type="entry name" value="HTH-TYPE TRANSCRIPTIONAL REGULATOR RUTR"/>
    <property type="match status" value="1"/>
</dbReference>
<evidence type="ECO:0000313" key="6">
    <source>
        <dbReference type="EMBL" id="MVW63431.1"/>
    </source>
</evidence>
<dbReference type="InterPro" id="IPR009057">
    <property type="entry name" value="Homeodomain-like_sf"/>
</dbReference>
<accession>A0A7X3G494</accession>
<proteinExistence type="predicted"/>
<dbReference type="PROSITE" id="PS50977">
    <property type="entry name" value="HTH_TETR_2"/>
    <property type="match status" value="1"/>
</dbReference>
<dbReference type="PRINTS" id="PR00455">
    <property type="entry name" value="HTHTETR"/>
</dbReference>
<dbReference type="Pfam" id="PF00440">
    <property type="entry name" value="TetR_N"/>
    <property type="match status" value="1"/>
</dbReference>
<dbReference type="GO" id="GO:0003700">
    <property type="term" value="F:DNA-binding transcription factor activity"/>
    <property type="evidence" value="ECO:0007669"/>
    <property type="project" value="TreeGrafter"/>
</dbReference>
<dbReference type="GO" id="GO:0000976">
    <property type="term" value="F:transcription cis-regulatory region binding"/>
    <property type="evidence" value="ECO:0007669"/>
    <property type="project" value="TreeGrafter"/>
</dbReference>
<dbReference type="SUPFAM" id="SSF46689">
    <property type="entry name" value="Homeodomain-like"/>
    <property type="match status" value="1"/>
</dbReference>
<comment type="caution">
    <text evidence="6">The sequence shown here is derived from an EMBL/GenBank/DDBJ whole genome shotgun (WGS) entry which is preliminary data.</text>
</comment>
<evidence type="ECO:0000256" key="2">
    <source>
        <dbReference type="ARBA" id="ARBA00023125"/>
    </source>
</evidence>
<dbReference type="InterPro" id="IPR001647">
    <property type="entry name" value="HTH_TetR"/>
</dbReference>
<evidence type="ECO:0000256" key="4">
    <source>
        <dbReference type="PROSITE-ProRule" id="PRU00335"/>
    </source>
</evidence>
<keyword evidence="2 4" id="KW-0238">DNA-binding</keyword>
<organism evidence="6 7">
    <name type="scientific">Massilia cellulosiltytica</name>
    <dbReference type="NCBI Taxonomy" id="2683234"/>
    <lineage>
        <taxon>Bacteria</taxon>
        <taxon>Pseudomonadati</taxon>
        <taxon>Pseudomonadota</taxon>
        <taxon>Betaproteobacteria</taxon>
        <taxon>Burkholderiales</taxon>
        <taxon>Oxalobacteraceae</taxon>
        <taxon>Telluria group</taxon>
        <taxon>Massilia</taxon>
    </lineage>
</organism>
<sequence length="233" mass="24629">MERGVRSAAIMAVLSVENPIGPAAGVALADGVAAPSVSGQNRLDVRLRPLMSAHGDAMEEVVQDRRRQRTRKAAVGAFIELLMAEGYDAVAMTAVAERADLGRSTLYEHFRTKDDLLAASMDWPLRVLAADPPDPAALLALIEHVRERSGAVRVLLEQPLRSRIARLLAARILPGLRARGVVGPRADVRALACAEGQFAALALWMQGGGVPAPVLAEELARLSAAAATPGQCP</sequence>
<dbReference type="InterPro" id="IPR050109">
    <property type="entry name" value="HTH-type_TetR-like_transc_reg"/>
</dbReference>
<dbReference type="Gene3D" id="1.10.357.10">
    <property type="entry name" value="Tetracycline Repressor, domain 2"/>
    <property type="match status" value="1"/>
</dbReference>
<dbReference type="AlphaFoldDB" id="A0A7X3G494"/>